<protein>
    <submittedName>
        <fullName evidence="2">Uncharacterized protein</fullName>
    </submittedName>
</protein>
<dbReference type="Proteomes" id="UP000182719">
    <property type="component" value="Unassembled WGS sequence"/>
</dbReference>
<dbReference type="AlphaFoldDB" id="A0A1H7T193"/>
<reference evidence="3" key="1">
    <citation type="submission" date="2016-10" db="EMBL/GenBank/DDBJ databases">
        <authorList>
            <person name="Varghese N."/>
            <person name="Submissions S."/>
        </authorList>
    </citation>
    <scope>NUCLEOTIDE SEQUENCE [LARGE SCALE GENOMIC DNA]</scope>
    <source>
        <strain evidence="3">DSM 17044</strain>
    </source>
</reference>
<proteinExistence type="predicted"/>
<sequence>MSNELDAKTARERAKEIAEQRRAERRNRKRKCVLCGVEESDKTPFHAHPDGIGPACKDEVGCQGRRVVR</sequence>
<keyword evidence="3" id="KW-1185">Reference proteome</keyword>
<name>A0A1H7T193_STIAU</name>
<evidence type="ECO:0000313" key="3">
    <source>
        <dbReference type="Proteomes" id="UP000182719"/>
    </source>
</evidence>
<organism evidence="2 3">
    <name type="scientific">Stigmatella aurantiaca</name>
    <dbReference type="NCBI Taxonomy" id="41"/>
    <lineage>
        <taxon>Bacteria</taxon>
        <taxon>Pseudomonadati</taxon>
        <taxon>Myxococcota</taxon>
        <taxon>Myxococcia</taxon>
        <taxon>Myxococcales</taxon>
        <taxon>Cystobacterineae</taxon>
        <taxon>Archangiaceae</taxon>
        <taxon>Stigmatella</taxon>
    </lineage>
</organism>
<dbReference type="RefSeq" id="WP_075007601.1">
    <property type="nucleotide sequence ID" value="NZ_FOAP01000008.1"/>
</dbReference>
<feature type="region of interest" description="Disordered" evidence="1">
    <location>
        <begin position="1"/>
        <end position="27"/>
    </location>
</feature>
<evidence type="ECO:0000313" key="2">
    <source>
        <dbReference type="EMBL" id="SEL78651.1"/>
    </source>
</evidence>
<feature type="compositionally biased region" description="Basic and acidic residues" evidence="1">
    <location>
        <begin position="1"/>
        <end position="22"/>
    </location>
</feature>
<dbReference type="EMBL" id="FOAP01000008">
    <property type="protein sequence ID" value="SEL78651.1"/>
    <property type="molecule type" value="Genomic_DNA"/>
</dbReference>
<gene>
    <name evidence="2" type="ORF">SAMN05444354_108233</name>
</gene>
<accession>A0A1H7T193</accession>
<evidence type="ECO:0000256" key="1">
    <source>
        <dbReference type="SAM" id="MobiDB-lite"/>
    </source>
</evidence>
<dbReference type="OrthoDB" id="5383217at2"/>